<gene>
    <name evidence="1" type="ORF">OPT61_g2102</name>
</gene>
<organism evidence="1 2">
    <name type="scientific">Boeremia exigua</name>
    <dbReference type="NCBI Taxonomy" id="749465"/>
    <lineage>
        <taxon>Eukaryota</taxon>
        <taxon>Fungi</taxon>
        <taxon>Dikarya</taxon>
        <taxon>Ascomycota</taxon>
        <taxon>Pezizomycotina</taxon>
        <taxon>Dothideomycetes</taxon>
        <taxon>Pleosporomycetidae</taxon>
        <taxon>Pleosporales</taxon>
        <taxon>Pleosporineae</taxon>
        <taxon>Didymellaceae</taxon>
        <taxon>Boeremia</taxon>
    </lineage>
</organism>
<proteinExistence type="predicted"/>
<dbReference type="Proteomes" id="UP001153331">
    <property type="component" value="Unassembled WGS sequence"/>
</dbReference>
<evidence type="ECO:0000313" key="1">
    <source>
        <dbReference type="EMBL" id="KAJ8116478.1"/>
    </source>
</evidence>
<evidence type="ECO:0000313" key="2">
    <source>
        <dbReference type="Proteomes" id="UP001153331"/>
    </source>
</evidence>
<accession>A0ACC2IMQ5</accession>
<name>A0ACC2IMQ5_9PLEO</name>
<comment type="caution">
    <text evidence="1">The sequence shown here is derived from an EMBL/GenBank/DDBJ whole genome shotgun (WGS) entry which is preliminary data.</text>
</comment>
<protein>
    <submittedName>
        <fullName evidence="1">Uncharacterized protein</fullName>
    </submittedName>
</protein>
<sequence length="378" mass="42880">MRRSPILVRGAPPPEPPVRFHVAKCPASSEEAKLLESGTLSDNCQGIMDGFQKKTLKTSRGYTYTYYVADGDKSLPTLIFHHGWPDHAAMWKDIATGLRSTNHRMIIPDMLGYDGTDKPTDPAEYQFHKMTKDIIEIADAEDAQSVVSIGHDWGSSAASRLYNHYPDKVVGLINLNVPYSPPTGDTFNLEKFNAITKEKFGAALFSYWEVFAGEDGPKVLYDNLERLFRAQHGEGQTMAKIWTVEGATREYLTQGNHEHELRPYAQDPTFKKTFIDRMTRDGFEGPQCWYRATVQNYQSASDKELPRDRMVVKVPALYIGCTDDPVCRPEGMASYKAQLIPYLEEAEMINASHWVPYEAPDEVIKRIEPWLKKTFGKQ</sequence>
<keyword evidence="2" id="KW-1185">Reference proteome</keyword>
<reference evidence="1" key="1">
    <citation type="submission" date="2022-11" db="EMBL/GenBank/DDBJ databases">
        <title>Genome Sequence of Boeremia exigua.</title>
        <authorList>
            <person name="Buettner E."/>
        </authorList>
    </citation>
    <scope>NUCLEOTIDE SEQUENCE</scope>
    <source>
        <strain evidence="1">CU02</strain>
    </source>
</reference>
<dbReference type="EMBL" id="JAPHNI010000092">
    <property type="protein sequence ID" value="KAJ8116478.1"/>
    <property type="molecule type" value="Genomic_DNA"/>
</dbReference>